<evidence type="ECO:0008006" key="11">
    <source>
        <dbReference type="Google" id="ProtNLM"/>
    </source>
</evidence>
<comment type="subcellular location">
    <subcellularLocation>
        <location evidence="1">Cell membrane</location>
        <topology evidence="1">Multi-pass membrane protein</topology>
    </subcellularLocation>
</comment>
<evidence type="ECO:0000256" key="1">
    <source>
        <dbReference type="ARBA" id="ARBA00004651"/>
    </source>
</evidence>
<feature type="transmembrane region" description="Helical" evidence="8">
    <location>
        <begin position="199"/>
        <end position="223"/>
    </location>
</feature>
<keyword evidence="6 8" id="KW-1133">Transmembrane helix</keyword>
<feature type="transmembrane region" description="Helical" evidence="8">
    <location>
        <begin position="243"/>
        <end position="267"/>
    </location>
</feature>
<accession>A0A840D6I6</accession>
<keyword evidence="7 8" id="KW-0472">Membrane</keyword>
<evidence type="ECO:0000256" key="2">
    <source>
        <dbReference type="ARBA" id="ARBA00022475"/>
    </source>
</evidence>
<evidence type="ECO:0000256" key="3">
    <source>
        <dbReference type="ARBA" id="ARBA00022676"/>
    </source>
</evidence>
<feature type="transmembrane region" description="Helical" evidence="8">
    <location>
        <begin position="301"/>
        <end position="317"/>
    </location>
</feature>
<feature type="transmembrane region" description="Helical" evidence="8">
    <location>
        <begin position="160"/>
        <end position="187"/>
    </location>
</feature>
<organism evidence="9 10">
    <name type="scientific">Bacteroides reticulotermitis</name>
    <dbReference type="NCBI Taxonomy" id="1133319"/>
    <lineage>
        <taxon>Bacteria</taxon>
        <taxon>Pseudomonadati</taxon>
        <taxon>Bacteroidota</taxon>
        <taxon>Bacteroidia</taxon>
        <taxon>Bacteroidales</taxon>
        <taxon>Bacteroidaceae</taxon>
        <taxon>Bacteroides</taxon>
    </lineage>
</organism>
<sequence>MIKNARMMLRKYSYIVFVFILACAYLFSLTIAPVNADYGYYVGAAKSIAHGLVPYRDVSLGYPPFVFYLLSIPYVLCGMEISPLVPMYIAFFFNLASGCLIWQILKKLEVNKITRQYTIILYIIYLYSVESVFLGLEPFATFWGLLGTYILLRNKKHLGIAGLCLTLAFLCKQYALLYAPVYVLLILLLRLDQTIKERLLAVFQVALWSFISVLIVHLFFVYFTGQGDYYTLLLGTGYGRRSFLGVIDVLQKRFFHMFFIVLLIPIIWRKANQWDRRRMIFLVFSIFFLLLQNYYDTSPHYLIFIVPYIVILNAIVIRNISSTWFRISFYWIVLLFAVLFFKRATEDYQIVRKNENNLRELTRNQQLDVVGFLQEVIPPKSKTVVARQWNYLVTPHLYGLVNIAPVNYRNTRFGFEDDSQLIEQVKDANVLIIETSHPLYDEYLNQIKSPCQSYSYKNVRVFLYP</sequence>
<feature type="transmembrane region" description="Helical" evidence="8">
    <location>
        <begin position="12"/>
        <end position="32"/>
    </location>
</feature>
<keyword evidence="2" id="KW-1003">Cell membrane</keyword>
<dbReference type="PANTHER" id="PTHR33908:SF11">
    <property type="entry name" value="MEMBRANE PROTEIN"/>
    <property type="match status" value="1"/>
</dbReference>
<name>A0A840D6I6_9BACE</name>
<dbReference type="GO" id="GO:0005886">
    <property type="term" value="C:plasma membrane"/>
    <property type="evidence" value="ECO:0007669"/>
    <property type="project" value="UniProtKB-SubCell"/>
</dbReference>
<dbReference type="AlphaFoldDB" id="A0A840D6I6"/>
<evidence type="ECO:0000313" key="9">
    <source>
        <dbReference type="EMBL" id="MBB4044032.1"/>
    </source>
</evidence>
<feature type="transmembrane region" description="Helical" evidence="8">
    <location>
        <begin position="87"/>
        <end position="105"/>
    </location>
</feature>
<reference evidence="9" key="1">
    <citation type="submission" date="2020-08" db="EMBL/GenBank/DDBJ databases">
        <title>Genomic Encyclopedia of Type Strains, Phase IV (KMG-IV): sequencing the most valuable type-strain genomes for metagenomic binning, comparative biology and taxonomic classification.</title>
        <authorList>
            <person name="Goeker M."/>
        </authorList>
    </citation>
    <scope>NUCLEOTIDE SEQUENCE [LARGE SCALE GENOMIC DNA]</scope>
    <source>
        <strain evidence="9">DSM 105720</strain>
    </source>
</reference>
<evidence type="ECO:0000256" key="8">
    <source>
        <dbReference type="SAM" id="Phobius"/>
    </source>
</evidence>
<dbReference type="GO" id="GO:0009103">
    <property type="term" value="P:lipopolysaccharide biosynthetic process"/>
    <property type="evidence" value="ECO:0007669"/>
    <property type="project" value="UniProtKB-ARBA"/>
</dbReference>
<dbReference type="Proteomes" id="UP000560658">
    <property type="component" value="Unassembled WGS sequence"/>
</dbReference>
<feature type="transmembrane region" description="Helical" evidence="8">
    <location>
        <begin position="117"/>
        <end position="140"/>
    </location>
</feature>
<feature type="transmembrane region" description="Helical" evidence="8">
    <location>
        <begin position="324"/>
        <end position="341"/>
    </location>
</feature>
<evidence type="ECO:0000313" key="10">
    <source>
        <dbReference type="Proteomes" id="UP000560658"/>
    </source>
</evidence>
<proteinExistence type="predicted"/>
<evidence type="ECO:0000256" key="7">
    <source>
        <dbReference type="ARBA" id="ARBA00023136"/>
    </source>
</evidence>
<dbReference type="GO" id="GO:0016763">
    <property type="term" value="F:pentosyltransferase activity"/>
    <property type="evidence" value="ECO:0007669"/>
    <property type="project" value="TreeGrafter"/>
</dbReference>
<feature type="transmembrane region" description="Helical" evidence="8">
    <location>
        <begin position="279"/>
        <end position="295"/>
    </location>
</feature>
<evidence type="ECO:0000256" key="4">
    <source>
        <dbReference type="ARBA" id="ARBA00022679"/>
    </source>
</evidence>
<keyword evidence="5 8" id="KW-0812">Transmembrane</keyword>
<dbReference type="RefSeq" id="WP_044160434.1">
    <property type="nucleotide sequence ID" value="NZ_JACIER010000006.1"/>
</dbReference>
<keyword evidence="3" id="KW-0328">Glycosyltransferase</keyword>
<evidence type="ECO:0000256" key="6">
    <source>
        <dbReference type="ARBA" id="ARBA00022989"/>
    </source>
</evidence>
<dbReference type="InterPro" id="IPR050297">
    <property type="entry name" value="LipidA_mod_glycosyltrf_83"/>
</dbReference>
<dbReference type="EMBL" id="JACIER010000006">
    <property type="protein sequence ID" value="MBB4044032.1"/>
    <property type="molecule type" value="Genomic_DNA"/>
</dbReference>
<keyword evidence="10" id="KW-1185">Reference proteome</keyword>
<dbReference type="PANTHER" id="PTHR33908">
    <property type="entry name" value="MANNOSYLTRANSFERASE YKCB-RELATED"/>
    <property type="match status" value="1"/>
</dbReference>
<dbReference type="PROSITE" id="PS51257">
    <property type="entry name" value="PROKAR_LIPOPROTEIN"/>
    <property type="match status" value="1"/>
</dbReference>
<protein>
    <recommendedName>
        <fullName evidence="11">Glycosyltransferase RgtA/B/C/D-like domain-containing protein</fullName>
    </recommendedName>
</protein>
<keyword evidence="4" id="KW-0808">Transferase</keyword>
<comment type="caution">
    <text evidence="9">The sequence shown here is derived from an EMBL/GenBank/DDBJ whole genome shotgun (WGS) entry which is preliminary data.</text>
</comment>
<evidence type="ECO:0000256" key="5">
    <source>
        <dbReference type="ARBA" id="ARBA00022692"/>
    </source>
</evidence>
<gene>
    <name evidence="9" type="ORF">GGR06_001821</name>
</gene>